<dbReference type="GO" id="GO:0005829">
    <property type="term" value="C:cytosol"/>
    <property type="evidence" value="ECO:0007669"/>
    <property type="project" value="TreeGrafter"/>
</dbReference>
<dbReference type="EMBL" id="OX459123">
    <property type="protein sequence ID" value="CAI9111621.1"/>
    <property type="molecule type" value="Genomic_DNA"/>
</dbReference>
<accession>A0AAV1DUQ0</accession>
<dbReference type="SUPFAM" id="SSF52540">
    <property type="entry name" value="P-loop containing nucleoside triphosphate hydrolases"/>
    <property type="match status" value="1"/>
</dbReference>
<dbReference type="PANTHER" id="PTHR21087">
    <property type="entry name" value="SHIKIMATE KINASE"/>
    <property type="match status" value="1"/>
</dbReference>
<reference evidence="3" key="1">
    <citation type="submission" date="2023-03" db="EMBL/GenBank/DDBJ databases">
        <authorList>
            <person name="Julca I."/>
        </authorList>
    </citation>
    <scope>NUCLEOTIDE SEQUENCE</scope>
</reference>
<dbReference type="Proteomes" id="UP001161247">
    <property type="component" value="Chromosome 6"/>
</dbReference>
<name>A0AAV1DUQ0_OLDCO</name>
<dbReference type="InterPro" id="IPR031322">
    <property type="entry name" value="Shikimate/glucono_kinase"/>
</dbReference>
<evidence type="ECO:0000313" key="4">
    <source>
        <dbReference type="Proteomes" id="UP001161247"/>
    </source>
</evidence>
<keyword evidence="4" id="KW-1185">Reference proteome</keyword>
<dbReference type="PRINTS" id="PR01100">
    <property type="entry name" value="SHIKIMTKNASE"/>
</dbReference>
<dbReference type="GO" id="GO:0009507">
    <property type="term" value="C:chloroplast"/>
    <property type="evidence" value="ECO:0007669"/>
    <property type="project" value="UniProtKB-SubCell"/>
</dbReference>
<comment type="subcellular location">
    <subcellularLocation>
        <location evidence="1">Plastid</location>
        <location evidence="1">Chloroplast</location>
    </subcellularLocation>
</comment>
<dbReference type="FunFam" id="3.40.50.300:FF:001033">
    <property type="entry name" value="Shikimate kinase 2, chloroplastic"/>
    <property type="match status" value="1"/>
</dbReference>
<evidence type="ECO:0000256" key="1">
    <source>
        <dbReference type="ARBA" id="ARBA00004229"/>
    </source>
</evidence>
<gene>
    <name evidence="3" type="ORF">OLC1_LOCUS18968</name>
</gene>
<proteinExistence type="inferred from homology"/>
<protein>
    <submittedName>
        <fullName evidence="3">OLC1v1011882C1</fullName>
    </submittedName>
</protein>
<dbReference type="HAMAP" id="MF_00109">
    <property type="entry name" value="Shikimate_kinase"/>
    <property type="match status" value="1"/>
</dbReference>
<sequence length="305" mass="33269">MEVLGCKLPVQFADYGLTSRRLPTLKPVAASWRWSHTVDAATAEAGNAANPPHDSSSLLVKKAATEISPVLRGTSVFLIGMNCSIKSNVGKLLADALRYYFFDSDSLVEEATGVKSSARSLVDLDEEGFRESETEVLKQLSSMGRLIVSAGNGAVQSVSNLALLRHGISIWIDVPLDMIAREVLAEDNFIQLSKSLESTNSKSSHSEVLMQLTRLYEKSQTGYAAADSTVSLLSKKFHSRWGYLGSFEVDSLCLTAVPFATGIASKLGYQDLDELTVEDIALEVLRELQKLTRVKKMMEAAARPF</sequence>
<dbReference type="InterPro" id="IPR027417">
    <property type="entry name" value="P-loop_NTPase"/>
</dbReference>
<evidence type="ECO:0000313" key="3">
    <source>
        <dbReference type="EMBL" id="CAI9111621.1"/>
    </source>
</evidence>
<dbReference type="AlphaFoldDB" id="A0AAV1DUQ0"/>
<dbReference type="PANTHER" id="PTHR21087:SF4">
    <property type="entry name" value="INACTIVE SHIKIMATE KINASE LIKE 1, CHLOROPLASTIC-RELATED"/>
    <property type="match status" value="1"/>
</dbReference>
<dbReference type="InterPro" id="IPR000623">
    <property type="entry name" value="Shikimate_kinase/TSH1"/>
</dbReference>
<dbReference type="Pfam" id="PF01202">
    <property type="entry name" value="SKI"/>
    <property type="match status" value="1"/>
</dbReference>
<comment type="similarity">
    <text evidence="2">Belongs to the shikimate kinase family.</text>
</comment>
<organism evidence="3 4">
    <name type="scientific">Oldenlandia corymbosa var. corymbosa</name>
    <dbReference type="NCBI Taxonomy" id="529605"/>
    <lineage>
        <taxon>Eukaryota</taxon>
        <taxon>Viridiplantae</taxon>
        <taxon>Streptophyta</taxon>
        <taxon>Embryophyta</taxon>
        <taxon>Tracheophyta</taxon>
        <taxon>Spermatophyta</taxon>
        <taxon>Magnoliopsida</taxon>
        <taxon>eudicotyledons</taxon>
        <taxon>Gunneridae</taxon>
        <taxon>Pentapetalae</taxon>
        <taxon>asterids</taxon>
        <taxon>lamiids</taxon>
        <taxon>Gentianales</taxon>
        <taxon>Rubiaceae</taxon>
        <taxon>Rubioideae</taxon>
        <taxon>Spermacoceae</taxon>
        <taxon>Hedyotis-Oldenlandia complex</taxon>
        <taxon>Oldenlandia</taxon>
    </lineage>
</organism>
<dbReference type="CDD" id="cd00464">
    <property type="entry name" value="SK"/>
    <property type="match status" value="1"/>
</dbReference>
<dbReference type="Gene3D" id="3.40.50.300">
    <property type="entry name" value="P-loop containing nucleotide triphosphate hydrolases"/>
    <property type="match status" value="1"/>
</dbReference>
<evidence type="ECO:0000256" key="2">
    <source>
        <dbReference type="ARBA" id="ARBA00006997"/>
    </source>
</evidence>